<dbReference type="NCBIfam" id="TIGR04360">
    <property type="entry name" value="other_trbK"/>
    <property type="match status" value="1"/>
</dbReference>
<dbReference type="eggNOG" id="ENOG5032T5X">
    <property type="taxonomic scope" value="Bacteria"/>
</dbReference>
<protein>
    <submittedName>
        <fullName evidence="2">Uncharacterized protein</fullName>
    </submittedName>
</protein>
<feature type="region of interest" description="Disordered" evidence="1">
    <location>
        <begin position="29"/>
        <end position="49"/>
    </location>
</feature>
<gene>
    <name evidence="2" type="ORF">rosmuc_03911</name>
</gene>
<comment type="caution">
    <text evidence="2">The sequence shown here is derived from an EMBL/GenBank/DDBJ whole genome shotgun (WGS) entry which is preliminary data.</text>
</comment>
<sequence>MDGKMLARLGALVFVAIAVTATAIDMARKDEPSAPRPASALQPPADPLRETLRRCQRLGEAA</sequence>
<proteinExistence type="predicted"/>
<dbReference type="EMBL" id="AONH01000023">
    <property type="protein sequence ID" value="KGM86161.1"/>
    <property type="molecule type" value="Genomic_DNA"/>
</dbReference>
<feature type="non-terminal residue" evidence="2">
    <location>
        <position position="62"/>
    </location>
</feature>
<evidence type="ECO:0000256" key="1">
    <source>
        <dbReference type="SAM" id="MobiDB-lite"/>
    </source>
</evidence>
<dbReference type="RefSeq" id="WP_037275367.1">
    <property type="nucleotide sequence ID" value="NZ_KN293987.1"/>
</dbReference>
<dbReference type="OrthoDB" id="9815800at2"/>
<evidence type="ECO:0000313" key="3">
    <source>
        <dbReference type="Proteomes" id="UP000030021"/>
    </source>
</evidence>
<dbReference type="AlphaFoldDB" id="A0A0A0HGM8"/>
<dbReference type="Pfam" id="PF20084">
    <property type="entry name" value="TrbK"/>
    <property type="match status" value="1"/>
</dbReference>
<reference evidence="2 3" key="1">
    <citation type="submission" date="2013-01" db="EMBL/GenBank/DDBJ databases">
        <authorList>
            <person name="Fiebig A."/>
            <person name="Goeker M."/>
            <person name="Klenk H.-P.P."/>
        </authorList>
    </citation>
    <scope>NUCLEOTIDE SEQUENCE [LARGE SCALE GENOMIC DNA]</scope>
    <source>
        <strain evidence="2 3">DSM 17069</strain>
    </source>
</reference>
<accession>A0A0A0HGM8</accession>
<name>A0A0A0HGM8_9RHOB</name>
<dbReference type="Proteomes" id="UP000030021">
    <property type="component" value="Unassembled WGS sequence"/>
</dbReference>
<dbReference type="HOGENOM" id="CLU_2909676_0_0_5"/>
<organism evidence="2 3">
    <name type="scientific">Roseovarius mucosus DSM 17069</name>
    <dbReference type="NCBI Taxonomy" id="1288298"/>
    <lineage>
        <taxon>Bacteria</taxon>
        <taxon>Pseudomonadati</taxon>
        <taxon>Pseudomonadota</taxon>
        <taxon>Alphaproteobacteria</taxon>
        <taxon>Rhodobacterales</taxon>
        <taxon>Roseobacteraceae</taxon>
        <taxon>Roseovarius</taxon>
    </lineage>
</organism>
<evidence type="ECO:0000313" key="2">
    <source>
        <dbReference type="EMBL" id="KGM86161.1"/>
    </source>
</evidence>
<dbReference type="InterPro" id="IPR027587">
    <property type="entry name" value="TrbK"/>
</dbReference>